<evidence type="ECO:0000256" key="8">
    <source>
        <dbReference type="ARBA" id="ARBA00023239"/>
    </source>
</evidence>
<evidence type="ECO:0000256" key="3">
    <source>
        <dbReference type="ARBA" id="ARBA00004729"/>
    </source>
</evidence>
<accession>A0A242A5P9</accession>
<dbReference type="AlphaFoldDB" id="A0A242A5P9"/>
<evidence type="ECO:0000256" key="7">
    <source>
        <dbReference type="ARBA" id="ARBA00022605"/>
    </source>
</evidence>
<comment type="similarity">
    <text evidence="4 10">Belongs to the LeuD family. LeuD type 1 subfamily.</text>
</comment>
<keyword evidence="13" id="KW-1185">Reference proteome</keyword>
<dbReference type="UniPathway" id="UPA00048">
    <property type="reaction ID" value="UER00071"/>
</dbReference>
<evidence type="ECO:0000256" key="5">
    <source>
        <dbReference type="ARBA" id="ARBA00011271"/>
    </source>
</evidence>
<dbReference type="InterPro" id="IPR000573">
    <property type="entry name" value="AconitaseA/IPMdHydase_ssu_swvl"/>
</dbReference>
<dbReference type="NCBIfam" id="TIGR00171">
    <property type="entry name" value="leuD"/>
    <property type="match status" value="1"/>
</dbReference>
<name>A0A242A5P9_9ENTE</name>
<gene>
    <name evidence="10" type="primary">leuD</name>
    <name evidence="12" type="ORF">A5886_001138</name>
</gene>
<keyword evidence="6 10" id="KW-0432">Leucine biosynthesis</keyword>
<evidence type="ECO:0000259" key="11">
    <source>
        <dbReference type="Pfam" id="PF00694"/>
    </source>
</evidence>
<keyword evidence="7 10" id="KW-0028">Amino-acid biosynthesis</keyword>
<comment type="subunit">
    <text evidence="5 10">Heterodimer of LeuC and LeuD.</text>
</comment>
<dbReference type="OrthoDB" id="9777465at2"/>
<reference evidence="12 13" key="1">
    <citation type="submission" date="2017-05" db="EMBL/GenBank/DDBJ databases">
        <title>The Genome Sequence of Enterococcus sp. 8G7_MSG3316.</title>
        <authorList>
            <consortium name="The Broad Institute Genomics Platform"/>
            <consortium name="The Broad Institute Genomic Center for Infectious Diseases"/>
            <person name="Earl A."/>
            <person name="Manson A."/>
            <person name="Schwartman J."/>
            <person name="Gilmore M."/>
            <person name="Abouelleil A."/>
            <person name="Cao P."/>
            <person name="Chapman S."/>
            <person name="Cusick C."/>
            <person name="Shea T."/>
            <person name="Young S."/>
            <person name="Neafsey D."/>
            <person name="Nusbaum C."/>
            <person name="Birren B."/>
        </authorList>
    </citation>
    <scope>NUCLEOTIDE SEQUENCE [LARGE SCALE GENOMIC DNA]</scope>
    <source>
        <strain evidence="12 13">8G7_MSG3316</strain>
    </source>
</reference>
<dbReference type="FunFam" id="3.20.19.10:FF:000003">
    <property type="entry name" value="3-isopropylmalate dehydratase small subunit"/>
    <property type="match status" value="1"/>
</dbReference>
<evidence type="ECO:0000256" key="6">
    <source>
        <dbReference type="ARBA" id="ARBA00022430"/>
    </source>
</evidence>
<keyword evidence="8 10" id="KW-0456">Lyase</keyword>
<dbReference type="HAMAP" id="MF_01031">
    <property type="entry name" value="LeuD_type1"/>
    <property type="match status" value="1"/>
</dbReference>
<dbReference type="RefSeq" id="WP_086274056.1">
    <property type="nucleotide sequence ID" value="NZ_NGKU01000001.1"/>
</dbReference>
<evidence type="ECO:0000256" key="4">
    <source>
        <dbReference type="ARBA" id="ARBA00009845"/>
    </source>
</evidence>
<dbReference type="EC" id="4.2.1.33" evidence="10"/>
<dbReference type="InterPro" id="IPR050075">
    <property type="entry name" value="LeuD"/>
</dbReference>
<dbReference type="PANTHER" id="PTHR43345">
    <property type="entry name" value="3-ISOPROPYLMALATE DEHYDRATASE SMALL SUBUNIT 2-RELATED-RELATED"/>
    <property type="match status" value="1"/>
</dbReference>
<comment type="catalytic activity">
    <reaction evidence="1 10">
        <text>(2R,3S)-3-isopropylmalate = (2S)-2-isopropylmalate</text>
        <dbReference type="Rhea" id="RHEA:32287"/>
        <dbReference type="ChEBI" id="CHEBI:1178"/>
        <dbReference type="ChEBI" id="CHEBI:35121"/>
        <dbReference type="EC" id="4.2.1.33"/>
    </reaction>
</comment>
<evidence type="ECO:0000256" key="9">
    <source>
        <dbReference type="ARBA" id="ARBA00023304"/>
    </source>
</evidence>
<evidence type="ECO:0000256" key="1">
    <source>
        <dbReference type="ARBA" id="ARBA00000491"/>
    </source>
</evidence>
<comment type="function">
    <text evidence="2 10">Catalyzes the isomerization between 2-isopropylmalate and 3-isopropylmalate, via the formation of 2-isopropylmaleate.</text>
</comment>
<feature type="domain" description="Aconitase A/isopropylmalate dehydratase small subunit swivel" evidence="11">
    <location>
        <begin position="1"/>
        <end position="122"/>
    </location>
</feature>
<dbReference type="SUPFAM" id="SSF52016">
    <property type="entry name" value="LeuD/IlvD-like"/>
    <property type="match status" value="1"/>
</dbReference>
<dbReference type="NCBIfam" id="NF002458">
    <property type="entry name" value="PRK01641.1"/>
    <property type="match status" value="1"/>
</dbReference>
<dbReference type="CDD" id="cd01577">
    <property type="entry name" value="IPMI_Swivel"/>
    <property type="match status" value="1"/>
</dbReference>
<sequence length="197" mass="22256">MNAFTQFEGTTMPLMNDNIDTDQILPKNYLKRVEKTGFGEFLFDDWRYLAKRKPNPDFILNFPEYQQASILIAGDNFGSGSSREHAAWALLDYGFKVVIAGSFGDIFYMNATKNGLLPIVLPLKVRQQLAALPPTTEIYVDLPLQQVVINGESHSFVIDASWKYKLVNGLDEIGITLQEADKITAYEQTIPAYRLPK</sequence>
<evidence type="ECO:0000313" key="13">
    <source>
        <dbReference type="Proteomes" id="UP000195043"/>
    </source>
</evidence>
<evidence type="ECO:0000256" key="2">
    <source>
        <dbReference type="ARBA" id="ARBA00002695"/>
    </source>
</evidence>
<dbReference type="GO" id="GO:0003861">
    <property type="term" value="F:3-isopropylmalate dehydratase activity"/>
    <property type="evidence" value="ECO:0007669"/>
    <property type="project" value="UniProtKB-UniRule"/>
</dbReference>
<dbReference type="PANTHER" id="PTHR43345:SF5">
    <property type="entry name" value="3-ISOPROPYLMALATE DEHYDRATASE SMALL SUBUNIT"/>
    <property type="match status" value="1"/>
</dbReference>
<dbReference type="Proteomes" id="UP000195043">
    <property type="component" value="Unassembled WGS sequence"/>
</dbReference>
<dbReference type="Pfam" id="PF00694">
    <property type="entry name" value="Aconitase_C"/>
    <property type="match status" value="1"/>
</dbReference>
<evidence type="ECO:0000256" key="10">
    <source>
        <dbReference type="HAMAP-Rule" id="MF_01031"/>
    </source>
</evidence>
<evidence type="ECO:0000313" key="12">
    <source>
        <dbReference type="EMBL" id="OTN76061.1"/>
    </source>
</evidence>
<proteinExistence type="inferred from homology"/>
<dbReference type="EMBL" id="NGKU01000001">
    <property type="protein sequence ID" value="OTN76061.1"/>
    <property type="molecule type" value="Genomic_DNA"/>
</dbReference>
<dbReference type="GO" id="GO:0009098">
    <property type="term" value="P:L-leucine biosynthetic process"/>
    <property type="evidence" value="ECO:0007669"/>
    <property type="project" value="UniProtKB-UniRule"/>
</dbReference>
<dbReference type="InterPro" id="IPR033940">
    <property type="entry name" value="IPMI_Swivel"/>
</dbReference>
<organism evidence="12 13">
    <name type="scientific">Candidatus Enterococcus testudinis</name>
    <dbReference type="NCBI Taxonomy" id="1834191"/>
    <lineage>
        <taxon>Bacteria</taxon>
        <taxon>Bacillati</taxon>
        <taxon>Bacillota</taxon>
        <taxon>Bacilli</taxon>
        <taxon>Lactobacillales</taxon>
        <taxon>Enterococcaceae</taxon>
        <taxon>Enterococcus</taxon>
    </lineage>
</organism>
<comment type="caution">
    <text evidence="12">The sequence shown here is derived from an EMBL/GenBank/DDBJ whole genome shotgun (WGS) entry which is preliminary data.</text>
</comment>
<dbReference type="Gene3D" id="3.20.19.10">
    <property type="entry name" value="Aconitase, domain 4"/>
    <property type="match status" value="1"/>
</dbReference>
<dbReference type="GO" id="GO:0009316">
    <property type="term" value="C:3-isopropylmalate dehydratase complex"/>
    <property type="evidence" value="ECO:0007669"/>
    <property type="project" value="InterPro"/>
</dbReference>
<comment type="pathway">
    <text evidence="3 10">Amino-acid biosynthesis; L-leucine biosynthesis; L-leucine from 3-methyl-2-oxobutanoate: step 2/4.</text>
</comment>
<protein>
    <recommendedName>
        <fullName evidence="10">3-isopropylmalate dehydratase small subunit</fullName>
        <ecNumber evidence="10">4.2.1.33</ecNumber>
    </recommendedName>
    <alternativeName>
        <fullName evidence="10">Alpha-IPM isomerase</fullName>
        <shortName evidence="10">IPMI</shortName>
    </alternativeName>
    <alternativeName>
        <fullName evidence="10">Isopropylmalate isomerase</fullName>
    </alternativeName>
</protein>
<dbReference type="InterPro" id="IPR015928">
    <property type="entry name" value="Aconitase/3IPM_dehydase_swvl"/>
</dbReference>
<dbReference type="STRING" id="1834191.A5886_001138"/>
<keyword evidence="9 10" id="KW-0100">Branched-chain amino acid biosynthesis</keyword>
<dbReference type="InterPro" id="IPR004431">
    <property type="entry name" value="3-IsopropMal_deHydase_ssu"/>
</dbReference>